<dbReference type="EMBL" id="KV878127">
    <property type="protein sequence ID" value="OJJ00673.1"/>
    <property type="molecule type" value="Genomic_DNA"/>
</dbReference>
<keyword evidence="3" id="KW-1185">Reference proteome</keyword>
<feature type="signal peptide" evidence="1">
    <location>
        <begin position="1"/>
        <end position="18"/>
    </location>
</feature>
<dbReference type="VEuPathDB" id="FungiDB:ASPVEDRAFT_587357"/>
<feature type="chain" id="PRO_5012883024" evidence="1">
    <location>
        <begin position="19"/>
        <end position="97"/>
    </location>
</feature>
<evidence type="ECO:0000256" key="1">
    <source>
        <dbReference type="SAM" id="SignalP"/>
    </source>
</evidence>
<proteinExistence type="predicted"/>
<dbReference type="Proteomes" id="UP000184073">
    <property type="component" value="Unassembled WGS sequence"/>
</dbReference>
<accession>A0A1L9PGS7</accession>
<dbReference type="AlphaFoldDB" id="A0A1L9PGS7"/>
<name>A0A1L9PGS7_ASPVE</name>
<evidence type="ECO:0000313" key="3">
    <source>
        <dbReference type="Proteomes" id="UP000184073"/>
    </source>
</evidence>
<gene>
    <name evidence="2" type="ORF">ASPVEDRAFT_587357</name>
</gene>
<dbReference type="GeneID" id="63730944"/>
<dbReference type="RefSeq" id="XP_040666435.1">
    <property type="nucleotide sequence ID" value="XM_040815433.1"/>
</dbReference>
<evidence type="ECO:0000313" key="2">
    <source>
        <dbReference type="EMBL" id="OJJ00673.1"/>
    </source>
</evidence>
<organism evidence="2 3">
    <name type="scientific">Aspergillus versicolor CBS 583.65</name>
    <dbReference type="NCBI Taxonomy" id="1036611"/>
    <lineage>
        <taxon>Eukaryota</taxon>
        <taxon>Fungi</taxon>
        <taxon>Dikarya</taxon>
        <taxon>Ascomycota</taxon>
        <taxon>Pezizomycotina</taxon>
        <taxon>Eurotiomycetes</taxon>
        <taxon>Eurotiomycetidae</taxon>
        <taxon>Eurotiales</taxon>
        <taxon>Aspergillaceae</taxon>
        <taxon>Aspergillus</taxon>
        <taxon>Aspergillus subgen. Nidulantes</taxon>
    </lineage>
</organism>
<sequence>MIVLIILIQALSFILVCGVEVALRLQNHWSSRAPDETAFQSMMQQPLRFNQAHCLLAFCAGALKPVGDWASQVSVYVQVDLSPCIGFPGLLHPGAGR</sequence>
<protein>
    <submittedName>
        <fullName evidence="2">Uncharacterized protein</fullName>
    </submittedName>
</protein>
<keyword evidence="1" id="KW-0732">Signal</keyword>
<reference evidence="3" key="1">
    <citation type="journal article" date="2017" name="Genome Biol.">
        <title>Comparative genomics reveals high biological diversity and specific adaptations in the industrially and medically important fungal genus Aspergillus.</title>
        <authorList>
            <person name="de Vries R.P."/>
            <person name="Riley R."/>
            <person name="Wiebenga A."/>
            <person name="Aguilar-Osorio G."/>
            <person name="Amillis S."/>
            <person name="Uchima C.A."/>
            <person name="Anderluh G."/>
            <person name="Asadollahi M."/>
            <person name="Askin M."/>
            <person name="Barry K."/>
            <person name="Battaglia E."/>
            <person name="Bayram O."/>
            <person name="Benocci T."/>
            <person name="Braus-Stromeyer S.A."/>
            <person name="Caldana C."/>
            <person name="Canovas D."/>
            <person name="Cerqueira G.C."/>
            <person name="Chen F."/>
            <person name="Chen W."/>
            <person name="Choi C."/>
            <person name="Clum A."/>
            <person name="Dos Santos R.A."/>
            <person name="Damasio A.R."/>
            <person name="Diallinas G."/>
            <person name="Emri T."/>
            <person name="Fekete E."/>
            <person name="Flipphi M."/>
            <person name="Freyberg S."/>
            <person name="Gallo A."/>
            <person name="Gournas C."/>
            <person name="Habgood R."/>
            <person name="Hainaut M."/>
            <person name="Harispe M.L."/>
            <person name="Henrissat B."/>
            <person name="Hilden K.S."/>
            <person name="Hope R."/>
            <person name="Hossain A."/>
            <person name="Karabika E."/>
            <person name="Karaffa L."/>
            <person name="Karanyi Z."/>
            <person name="Krasevec N."/>
            <person name="Kuo A."/>
            <person name="Kusch H."/>
            <person name="LaButti K."/>
            <person name="Lagendijk E.L."/>
            <person name="Lapidus A."/>
            <person name="Levasseur A."/>
            <person name="Lindquist E."/>
            <person name="Lipzen A."/>
            <person name="Logrieco A.F."/>
            <person name="MacCabe A."/>
            <person name="Maekelae M.R."/>
            <person name="Malavazi I."/>
            <person name="Melin P."/>
            <person name="Meyer V."/>
            <person name="Mielnichuk N."/>
            <person name="Miskei M."/>
            <person name="Molnar A.P."/>
            <person name="Mule G."/>
            <person name="Ngan C.Y."/>
            <person name="Orejas M."/>
            <person name="Orosz E."/>
            <person name="Ouedraogo J.P."/>
            <person name="Overkamp K.M."/>
            <person name="Park H.-S."/>
            <person name="Perrone G."/>
            <person name="Piumi F."/>
            <person name="Punt P.J."/>
            <person name="Ram A.F."/>
            <person name="Ramon A."/>
            <person name="Rauscher S."/>
            <person name="Record E."/>
            <person name="Riano-Pachon D.M."/>
            <person name="Robert V."/>
            <person name="Roehrig J."/>
            <person name="Ruller R."/>
            <person name="Salamov A."/>
            <person name="Salih N.S."/>
            <person name="Samson R.A."/>
            <person name="Sandor E."/>
            <person name="Sanguinetti M."/>
            <person name="Schuetze T."/>
            <person name="Sepcic K."/>
            <person name="Shelest E."/>
            <person name="Sherlock G."/>
            <person name="Sophianopoulou V."/>
            <person name="Squina F.M."/>
            <person name="Sun H."/>
            <person name="Susca A."/>
            <person name="Todd R.B."/>
            <person name="Tsang A."/>
            <person name="Unkles S.E."/>
            <person name="van de Wiele N."/>
            <person name="van Rossen-Uffink D."/>
            <person name="Oliveira J.V."/>
            <person name="Vesth T.C."/>
            <person name="Visser J."/>
            <person name="Yu J.-H."/>
            <person name="Zhou M."/>
            <person name="Andersen M.R."/>
            <person name="Archer D.B."/>
            <person name="Baker S.E."/>
            <person name="Benoit I."/>
            <person name="Brakhage A.A."/>
            <person name="Braus G.H."/>
            <person name="Fischer R."/>
            <person name="Frisvad J.C."/>
            <person name="Goldman G.H."/>
            <person name="Houbraken J."/>
            <person name="Oakley B."/>
            <person name="Pocsi I."/>
            <person name="Scazzocchio C."/>
            <person name="Seiboth B."/>
            <person name="vanKuyk P.A."/>
            <person name="Wortman J."/>
            <person name="Dyer P.S."/>
            <person name="Grigoriev I.V."/>
        </authorList>
    </citation>
    <scope>NUCLEOTIDE SEQUENCE [LARGE SCALE GENOMIC DNA]</scope>
    <source>
        <strain evidence="3">CBS 583.65</strain>
    </source>
</reference>